<keyword evidence="2" id="KW-1185">Reference proteome</keyword>
<dbReference type="EMBL" id="JBBBZM010000170">
    <property type="protein sequence ID" value="KAL0632419.1"/>
    <property type="molecule type" value="Genomic_DNA"/>
</dbReference>
<name>A0ABR3G8Z5_9PEZI</name>
<comment type="caution">
    <text evidence="1">The sequence shown here is derived from an EMBL/GenBank/DDBJ whole genome shotgun (WGS) entry which is preliminary data.</text>
</comment>
<evidence type="ECO:0000313" key="1">
    <source>
        <dbReference type="EMBL" id="KAL0632419.1"/>
    </source>
</evidence>
<accession>A0ABR3G8Z5</accession>
<evidence type="ECO:0000313" key="2">
    <source>
        <dbReference type="Proteomes" id="UP001447188"/>
    </source>
</evidence>
<gene>
    <name evidence="1" type="ORF">Q9L58_008705</name>
</gene>
<sequence>MPILVLGRAHSQTIPPLSPDSFSHASGWSNLSIQFKTRFDRFGALDDLVNGIHASDEAIARSLIVRAEETCRLRNLGVLPVTQCVRFGITDDIIKAIDASGIVVGPLPPHHADRAGILQNAIRKYEEATVALATNHSSRATVLLLQASLFMAHPTSYSDCDPSMGMFGGAMDHCRGRGSVKLVGHQGERFTVARSGPRISTGTRGEVVNTGV</sequence>
<organism evidence="1 2">
    <name type="scientific">Discina gigas</name>
    <dbReference type="NCBI Taxonomy" id="1032678"/>
    <lineage>
        <taxon>Eukaryota</taxon>
        <taxon>Fungi</taxon>
        <taxon>Dikarya</taxon>
        <taxon>Ascomycota</taxon>
        <taxon>Pezizomycotina</taxon>
        <taxon>Pezizomycetes</taxon>
        <taxon>Pezizales</taxon>
        <taxon>Discinaceae</taxon>
        <taxon>Discina</taxon>
    </lineage>
</organism>
<dbReference type="Proteomes" id="UP001447188">
    <property type="component" value="Unassembled WGS sequence"/>
</dbReference>
<reference evidence="1 2" key="1">
    <citation type="submission" date="2024-02" db="EMBL/GenBank/DDBJ databases">
        <title>Discinaceae phylogenomics.</title>
        <authorList>
            <person name="Dirks A.C."/>
            <person name="James T.Y."/>
        </authorList>
    </citation>
    <scope>NUCLEOTIDE SEQUENCE [LARGE SCALE GENOMIC DNA]</scope>
    <source>
        <strain evidence="1 2">ACD0624</strain>
    </source>
</reference>
<protein>
    <submittedName>
        <fullName evidence="1">Uncharacterized protein</fullName>
    </submittedName>
</protein>
<proteinExistence type="predicted"/>